<dbReference type="InterPro" id="IPR006514">
    <property type="entry name" value="IRX15/GXM/AGM"/>
</dbReference>
<dbReference type="InterPro" id="IPR032675">
    <property type="entry name" value="LRR_dom_sf"/>
</dbReference>
<dbReference type="InterPro" id="IPR055312">
    <property type="entry name" value="FBL15-like"/>
</dbReference>
<dbReference type="Gene3D" id="3.80.10.10">
    <property type="entry name" value="Ribonuclease Inhibitor"/>
    <property type="match status" value="1"/>
</dbReference>
<keyword evidence="4" id="KW-0472">Membrane</keyword>
<feature type="non-terminal residue" evidence="5">
    <location>
        <position position="1"/>
    </location>
</feature>
<evidence type="ECO:0000313" key="6">
    <source>
        <dbReference type="Proteomes" id="UP000324897"/>
    </source>
</evidence>
<evidence type="ECO:0000256" key="2">
    <source>
        <dbReference type="ARBA" id="ARBA00022692"/>
    </source>
</evidence>
<evidence type="ECO:0000256" key="1">
    <source>
        <dbReference type="ARBA" id="ARBA00004194"/>
    </source>
</evidence>
<dbReference type="Pfam" id="PF21729">
    <property type="entry name" value="IRX15_IRX15L_GXM"/>
    <property type="match status" value="1"/>
</dbReference>
<dbReference type="GO" id="GO:0045492">
    <property type="term" value="P:xylan biosynthetic process"/>
    <property type="evidence" value="ECO:0007669"/>
    <property type="project" value="InterPro"/>
</dbReference>
<keyword evidence="3" id="KW-1133">Transmembrane helix</keyword>
<comment type="caution">
    <text evidence="5">The sequence shown here is derived from an EMBL/GenBank/DDBJ whole genome shotgun (WGS) entry which is preliminary data.</text>
</comment>
<keyword evidence="6" id="KW-1185">Reference proteome</keyword>
<name>A0A5J9VTZ4_9POAL</name>
<dbReference type="OrthoDB" id="676351at2759"/>
<dbReference type="Gramene" id="TVU39107">
    <property type="protein sequence ID" value="TVU39107"/>
    <property type="gene ID" value="EJB05_12512"/>
</dbReference>
<evidence type="ECO:0000256" key="3">
    <source>
        <dbReference type="ARBA" id="ARBA00022989"/>
    </source>
</evidence>
<dbReference type="AlphaFoldDB" id="A0A5J9VTZ4"/>
<proteinExistence type="predicted"/>
<organism evidence="5 6">
    <name type="scientific">Eragrostis curvula</name>
    <name type="common">weeping love grass</name>
    <dbReference type="NCBI Taxonomy" id="38414"/>
    <lineage>
        <taxon>Eukaryota</taxon>
        <taxon>Viridiplantae</taxon>
        <taxon>Streptophyta</taxon>
        <taxon>Embryophyta</taxon>
        <taxon>Tracheophyta</taxon>
        <taxon>Spermatophyta</taxon>
        <taxon>Magnoliopsida</taxon>
        <taxon>Liliopsida</taxon>
        <taxon>Poales</taxon>
        <taxon>Poaceae</taxon>
        <taxon>PACMAD clade</taxon>
        <taxon>Chloridoideae</taxon>
        <taxon>Eragrostideae</taxon>
        <taxon>Eragrostidinae</taxon>
        <taxon>Eragrostis</taxon>
    </lineage>
</organism>
<accession>A0A5J9VTZ4</accession>
<sequence length="662" mass="73504">MKLGSCLISQRRVTLASCLVAALSLLLAVRRVDLSVSFLDGTTSQQHALWAALNHGGRTVFLENDASWIASVTATHPALEFHLVAYDTAVADADALLEALRDDPACVAQPDLAAAARASCRLALALRGLPRAFHEVEWDVILLSVPETKHGKAIWVKGDFKALESLSLHSCHTDLGDLLPRCPHLCKLQVYRWELDSLTVHSPSLEELDVRAVTQLRHVDIAAPVLKNVMFESSHGVNNEHSFSVSGDFTALESLYFGSCHTDLGDLLPRCPRLGKLRMSSWKLDSLTVHSPSLEELDVFAVVHLRHVDIVAPVLKKLSFNAIHGISNEHSFSFSGDFTALESLCLGSCHTDLGNLLPCCPCLWKLRISNWELDSLTVHSPSLEELDVCADVQLRCVNILVPALKKLRFTAIHGINKECSFSFSAPQLKDVSWHCGSHSGTQRFGTIWRMYYLTRSFTVHYLTLKTLESTGNTKLTDSKQNTCSLMQDIPHGNVLSLTVRKDICFGGQSFEQEISRIPVRKFTILEIDIETRGHVYGAMVLDLLGLCTSIQKLKVTLDPYEEETPCPVTCPCDQPNNWRSQIISLNDLKEVEIKGFNGEEHGVGLTKVLLRCAGMLDQVTVNFCRNVPRNCNAYMEFPGIVEAHPSVKFSIYRWCGDQILLN</sequence>
<dbReference type="PANTHER" id="PTHR34709:SF56">
    <property type="entry name" value="FBD DOMAIN-CONTAINING PROTEIN"/>
    <property type="match status" value="1"/>
</dbReference>
<dbReference type="GO" id="GO:0000139">
    <property type="term" value="C:Golgi membrane"/>
    <property type="evidence" value="ECO:0007669"/>
    <property type="project" value="UniProtKB-SubCell"/>
</dbReference>
<reference evidence="5 6" key="1">
    <citation type="journal article" date="2019" name="Sci. Rep.">
        <title>A high-quality genome of Eragrostis curvula grass provides insights into Poaceae evolution and supports new strategies to enhance forage quality.</title>
        <authorList>
            <person name="Carballo J."/>
            <person name="Santos B.A.C.M."/>
            <person name="Zappacosta D."/>
            <person name="Garbus I."/>
            <person name="Selva J.P."/>
            <person name="Gallo C.A."/>
            <person name="Diaz A."/>
            <person name="Albertini E."/>
            <person name="Caccamo M."/>
            <person name="Echenique V."/>
        </authorList>
    </citation>
    <scope>NUCLEOTIDE SEQUENCE [LARGE SCALE GENOMIC DNA]</scope>
    <source>
        <strain evidence="6">cv. Victoria</strain>
        <tissue evidence="5">Leaf</tissue>
    </source>
</reference>
<dbReference type="PANTHER" id="PTHR34709">
    <property type="entry name" value="OS10G0396666 PROTEIN"/>
    <property type="match status" value="1"/>
</dbReference>
<dbReference type="Proteomes" id="UP000324897">
    <property type="component" value="Chromosome 4"/>
</dbReference>
<dbReference type="SUPFAM" id="SSF52058">
    <property type="entry name" value="L domain-like"/>
    <property type="match status" value="1"/>
</dbReference>
<protein>
    <submittedName>
        <fullName evidence="5">Uncharacterized protein</fullName>
    </submittedName>
</protein>
<evidence type="ECO:0000256" key="4">
    <source>
        <dbReference type="ARBA" id="ARBA00023136"/>
    </source>
</evidence>
<keyword evidence="2" id="KW-0812">Transmembrane</keyword>
<gene>
    <name evidence="5" type="ORF">EJB05_12512</name>
</gene>
<dbReference type="EMBL" id="RWGY01000007">
    <property type="protein sequence ID" value="TVU39107.1"/>
    <property type="molecule type" value="Genomic_DNA"/>
</dbReference>
<comment type="subcellular location">
    <subcellularLocation>
        <location evidence="1">Golgi apparatus membrane</location>
        <topology evidence="1">Single-pass membrane protein</topology>
    </subcellularLocation>
</comment>
<evidence type="ECO:0000313" key="5">
    <source>
        <dbReference type="EMBL" id="TVU39107.1"/>
    </source>
</evidence>